<dbReference type="STRING" id="1122207.MUS1_04230"/>
<evidence type="ECO:0000256" key="1">
    <source>
        <dbReference type="ARBA" id="ARBA00001933"/>
    </source>
</evidence>
<dbReference type="GO" id="GO:0030170">
    <property type="term" value="F:pyridoxal phosphate binding"/>
    <property type="evidence" value="ECO:0007669"/>
    <property type="project" value="InterPro"/>
</dbReference>
<evidence type="ECO:0000256" key="4">
    <source>
        <dbReference type="ARBA" id="ARBA00022898"/>
    </source>
</evidence>
<dbReference type="Gene3D" id="3.90.1150.10">
    <property type="entry name" value="Aspartate Aminotransferase, domain 1"/>
    <property type="match status" value="1"/>
</dbReference>
<dbReference type="Pfam" id="PF00155">
    <property type="entry name" value="Aminotran_1_2"/>
    <property type="match status" value="1"/>
</dbReference>
<gene>
    <name evidence="6" type="ORF">MUS1_04230</name>
</gene>
<dbReference type="Gene3D" id="3.40.640.10">
    <property type="entry name" value="Type I PLP-dependent aspartate aminotransferase-like (Major domain)"/>
    <property type="match status" value="1"/>
</dbReference>
<evidence type="ECO:0000256" key="3">
    <source>
        <dbReference type="ARBA" id="ARBA00022679"/>
    </source>
</evidence>
<dbReference type="EMBL" id="JAMB01000011">
    <property type="protein sequence ID" value="ETX10045.1"/>
    <property type="molecule type" value="Genomic_DNA"/>
</dbReference>
<organism evidence="6 7">
    <name type="scientific">Marinomonas ushuaiensis DSM 15871</name>
    <dbReference type="NCBI Taxonomy" id="1122207"/>
    <lineage>
        <taxon>Bacteria</taxon>
        <taxon>Pseudomonadati</taxon>
        <taxon>Pseudomonadota</taxon>
        <taxon>Gammaproteobacteria</taxon>
        <taxon>Oceanospirillales</taxon>
        <taxon>Oceanospirillaceae</taxon>
        <taxon>Marinomonas</taxon>
    </lineage>
</organism>
<dbReference type="RefSeq" id="WP_342665497.1">
    <property type="nucleotide sequence ID" value="NZ_JAMB01000011.1"/>
</dbReference>
<dbReference type="SUPFAM" id="SSF53383">
    <property type="entry name" value="PLP-dependent transferases"/>
    <property type="match status" value="1"/>
</dbReference>
<dbReference type="GO" id="GO:0008483">
    <property type="term" value="F:transaminase activity"/>
    <property type="evidence" value="ECO:0007669"/>
    <property type="project" value="UniProtKB-KW"/>
</dbReference>
<keyword evidence="2 6" id="KW-0032">Aminotransferase</keyword>
<dbReference type="InterPro" id="IPR015421">
    <property type="entry name" value="PyrdxlP-dep_Trfase_major"/>
</dbReference>
<sequence>MIQASLFSTSNMNPTGMTLPVKQKQTLAALAMQYQIPMIEDDVYFELGHQKQNALPAKYWDKEGYIIWCGSFSKTLAAGLRLGWCLPGRYLQPYLKKQVATNFGVNGFMQACLAEFINTGEYRAHIIKTRLLLNQQIHQYRRFLVENLPANAHISNPDGGMVLWIQIPNFNAVQLEKDAQTQGIDIRSGACFSTHNFYHDCFRINCGWPLNFSHPDTNEIVNKVGPYQQLNALCDIINNTIKRVSHS</sequence>
<dbReference type="CDD" id="cd00609">
    <property type="entry name" value="AAT_like"/>
    <property type="match status" value="1"/>
</dbReference>
<dbReference type="GO" id="GO:1901605">
    <property type="term" value="P:alpha-amino acid metabolic process"/>
    <property type="evidence" value="ECO:0007669"/>
    <property type="project" value="TreeGrafter"/>
</dbReference>
<name>X7E2G0_9GAMM</name>
<comment type="cofactor">
    <cofactor evidence="1">
        <name>pyridoxal 5'-phosphate</name>
        <dbReference type="ChEBI" id="CHEBI:597326"/>
    </cofactor>
</comment>
<protein>
    <submittedName>
        <fullName evidence="6">Aminotransferase</fullName>
    </submittedName>
</protein>
<dbReference type="PATRIC" id="fig|1122207.3.peg.2465"/>
<proteinExistence type="predicted"/>
<dbReference type="PANTHER" id="PTHR42790:SF9">
    <property type="entry name" value="GNTR FAMILY REGULATORY PROTEIN"/>
    <property type="match status" value="1"/>
</dbReference>
<dbReference type="InterPro" id="IPR015424">
    <property type="entry name" value="PyrdxlP-dep_Trfase"/>
</dbReference>
<dbReference type="InterPro" id="IPR015422">
    <property type="entry name" value="PyrdxlP-dep_Trfase_small"/>
</dbReference>
<evidence type="ECO:0000313" key="7">
    <source>
        <dbReference type="Proteomes" id="UP000054058"/>
    </source>
</evidence>
<evidence type="ECO:0000256" key="2">
    <source>
        <dbReference type="ARBA" id="ARBA00022576"/>
    </source>
</evidence>
<accession>X7E2G0</accession>
<comment type="caution">
    <text evidence="6">The sequence shown here is derived from an EMBL/GenBank/DDBJ whole genome shotgun (WGS) entry which is preliminary data.</text>
</comment>
<keyword evidence="3 6" id="KW-0808">Transferase</keyword>
<keyword evidence="7" id="KW-1185">Reference proteome</keyword>
<dbReference type="PANTHER" id="PTHR42790">
    <property type="entry name" value="AMINOTRANSFERASE"/>
    <property type="match status" value="1"/>
</dbReference>
<dbReference type="InterPro" id="IPR050859">
    <property type="entry name" value="Class-I_PLP-dep_aminotransf"/>
</dbReference>
<dbReference type="AlphaFoldDB" id="X7E2G0"/>
<reference evidence="6 7" key="1">
    <citation type="submission" date="2014-01" db="EMBL/GenBank/DDBJ databases">
        <title>Marinomonas ushuaiensis DSM 15871 Genome Sequencing.</title>
        <authorList>
            <person name="Lai Q."/>
            <person name="Shao Z.S."/>
        </authorList>
    </citation>
    <scope>NUCLEOTIDE SEQUENCE [LARGE SCALE GENOMIC DNA]</scope>
    <source>
        <strain evidence="6 7">DSM 15871</strain>
    </source>
</reference>
<feature type="domain" description="Aminotransferase class I/classII large" evidence="5">
    <location>
        <begin position="7"/>
        <end position="206"/>
    </location>
</feature>
<keyword evidence="4" id="KW-0663">Pyridoxal phosphate</keyword>
<evidence type="ECO:0000313" key="6">
    <source>
        <dbReference type="EMBL" id="ETX10045.1"/>
    </source>
</evidence>
<dbReference type="Proteomes" id="UP000054058">
    <property type="component" value="Unassembled WGS sequence"/>
</dbReference>
<dbReference type="eggNOG" id="COG1167">
    <property type="taxonomic scope" value="Bacteria"/>
</dbReference>
<dbReference type="InterPro" id="IPR004839">
    <property type="entry name" value="Aminotransferase_I/II_large"/>
</dbReference>
<evidence type="ECO:0000259" key="5">
    <source>
        <dbReference type="Pfam" id="PF00155"/>
    </source>
</evidence>